<evidence type="ECO:0000256" key="3">
    <source>
        <dbReference type="ARBA" id="ARBA00022525"/>
    </source>
</evidence>
<dbReference type="InterPro" id="IPR002200">
    <property type="entry name" value="Elicitin"/>
</dbReference>
<evidence type="ECO:0000256" key="2">
    <source>
        <dbReference type="ARBA" id="ARBA00009544"/>
    </source>
</evidence>
<evidence type="ECO:0000256" key="4">
    <source>
        <dbReference type="ARBA" id="ARBA00022978"/>
    </source>
</evidence>
<evidence type="ECO:0000313" key="9">
    <source>
        <dbReference type="EMBL" id="RLN75452.1"/>
    </source>
</evidence>
<organism evidence="8 11">
    <name type="scientific">Phytophthora kernoviae</name>
    <dbReference type="NCBI Taxonomy" id="325452"/>
    <lineage>
        <taxon>Eukaryota</taxon>
        <taxon>Sar</taxon>
        <taxon>Stramenopiles</taxon>
        <taxon>Oomycota</taxon>
        <taxon>Peronosporomycetes</taxon>
        <taxon>Peronosporales</taxon>
        <taxon>Peronosporaceae</taxon>
        <taxon>Phytophthora</taxon>
    </lineage>
</organism>
<comment type="similarity">
    <text evidence="2">Belongs to the elicitin family.</text>
</comment>
<dbReference type="Proteomes" id="UP000285883">
    <property type="component" value="Unassembled WGS sequence"/>
</dbReference>
<name>A0A421F727_9STRA</name>
<dbReference type="SMART" id="SM01187">
    <property type="entry name" value="Elicitin"/>
    <property type="match status" value="1"/>
</dbReference>
<accession>A0A421F727</accession>
<evidence type="ECO:0000256" key="7">
    <source>
        <dbReference type="SAM" id="SignalP"/>
    </source>
</evidence>
<dbReference type="EMBL" id="MBDN02000420">
    <property type="protein sequence ID" value="RLN75452.1"/>
    <property type="molecule type" value="Genomic_DNA"/>
</dbReference>
<feature type="chain" id="PRO_5036107126" description="Elicitin protein" evidence="7">
    <location>
        <begin position="21"/>
        <end position="326"/>
    </location>
</feature>
<dbReference type="STRING" id="325452.A0A421F727"/>
<feature type="compositionally biased region" description="Low complexity" evidence="6">
    <location>
        <begin position="127"/>
        <end position="276"/>
    </location>
</feature>
<dbReference type="Proteomes" id="UP000285624">
    <property type="component" value="Unassembled WGS sequence"/>
</dbReference>
<dbReference type="Gene3D" id="1.10.239.10">
    <property type="entry name" value="Elicitin domain"/>
    <property type="match status" value="1"/>
</dbReference>
<keyword evidence="4" id="KW-0928">Hypersensitive response elicitation</keyword>
<comment type="subcellular location">
    <subcellularLocation>
        <location evidence="1">Secreted</location>
    </subcellularLocation>
</comment>
<evidence type="ECO:0000256" key="5">
    <source>
        <dbReference type="ARBA" id="ARBA00023157"/>
    </source>
</evidence>
<feature type="region of interest" description="Disordered" evidence="6">
    <location>
        <begin position="127"/>
        <end position="293"/>
    </location>
</feature>
<keyword evidence="5" id="KW-1015">Disulfide bond</keyword>
<dbReference type="InterPro" id="IPR036470">
    <property type="entry name" value="Elicitin_sf"/>
</dbReference>
<dbReference type="GO" id="GO:0052040">
    <property type="term" value="P:symbiont-mediated perturbation of host programmed cell death"/>
    <property type="evidence" value="ECO:0007669"/>
    <property type="project" value="UniProtKB-KW"/>
</dbReference>
<dbReference type="GO" id="GO:0005576">
    <property type="term" value="C:extracellular region"/>
    <property type="evidence" value="ECO:0007669"/>
    <property type="project" value="UniProtKB-SubCell"/>
</dbReference>
<protein>
    <recommendedName>
        <fullName evidence="12">Elicitin protein</fullName>
    </recommendedName>
</protein>
<proteinExistence type="inferred from homology"/>
<comment type="caution">
    <text evidence="8">The sequence shown here is derived from an EMBL/GenBank/DDBJ whole genome shotgun (WGS) entry which is preliminary data.</text>
</comment>
<keyword evidence="7" id="KW-0732">Signal</keyword>
<dbReference type="AlphaFoldDB" id="A0A421F727"/>
<evidence type="ECO:0000256" key="6">
    <source>
        <dbReference type="SAM" id="MobiDB-lite"/>
    </source>
</evidence>
<keyword evidence="3" id="KW-0964">Secreted</keyword>
<reference evidence="10 11" key="1">
    <citation type="submission" date="2018-07" db="EMBL/GenBank/DDBJ databases">
        <title>Genome sequencing of oomycete isolates from Chile give support for New Zealand origin for Phytophthora kernoviae and make available the first Nothophytophthora sp. genome.</title>
        <authorList>
            <person name="Studholme D.J."/>
            <person name="Sanfuentes E."/>
            <person name="Panda P."/>
            <person name="Hill R."/>
            <person name="Sambles C."/>
            <person name="Grant M."/>
            <person name="Williams N.M."/>
            <person name="Mcdougal R.L."/>
        </authorList>
    </citation>
    <scope>NUCLEOTIDE SEQUENCE [LARGE SCALE GENOMIC DNA]</scope>
    <source>
        <strain evidence="8">Chile2</strain>
        <strain evidence="9">Chile4</strain>
    </source>
</reference>
<evidence type="ECO:0000313" key="10">
    <source>
        <dbReference type="Proteomes" id="UP000285624"/>
    </source>
</evidence>
<dbReference type="EMBL" id="MAYM02001115">
    <property type="protein sequence ID" value="RLN26572.1"/>
    <property type="molecule type" value="Genomic_DNA"/>
</dbReference>
<evidence type="ECO:0008006" key="12">
    <source>
        <dbReference type="Google" id="ProtNLM"/>
    </source>
</evidence>
<evidence type="ECO:0000313" key="8">
    <source>
        <dbReference type="EMBL" id="RLN26572.1"/>
    </source>
</evidence>
<keyword evidence="10" id="KW-1185">Reference proteome</keyword>
<feature type="signal peptide" evidence="7">
    <location>
        <begin position="1"/>
        <end position="20"/>
    </location>
</feature>
<feature type="compositionally biased region" description="Polar residues" evidence="6">
    <location>
        <begin position="279"/>
        <end position="290"/>
    </location>
</feature>
<gene>
    <name evidence="8" type="ORF">BBI17_008233</name>
    <name evidence="9" type="ORF">BBO99_00008312</name>
</gene>
<evidence type="ECO:0000256" key="1">
    <source>
        <dbReference type="ARBA" id="ARBA00004613"/>
    </source>
</evidence>
<sequence>MRCWTFGGAFALLAFGAVDALENCDSNTLVDAYAGLNVNTELVSCMTKNNFAAALDGSVDLTSVDAASAPEQVKTICQSSECITVISALVGSANFNLTNCIVGNGIVLMTEITNLDTTCKAITTQGTTAPATTAPATTAPATTAPTATAPATTAPATTAPTATAPATTAPASTPAPATTAPVTTAPTATAPATTAPASTPAPETTAPPTTTPTVTEAPPTTAPTATEAPSTPTVTAAPETTAPVATPVPTSTPETTDPITAAPVATTSAPVATKAPSGDDTTQQNFSLLNSDSGSVGGVSTGKYCDKKRMLPVIFANSHFIQFFAS</sequence>
<evidence type="ECO:0000313" key="11">
    <source>
        <dbReference type="Proteomes" id="UP000285883"/>
    </source>
</evidence>